<dbReference type="RefSeq" id="XP_012180396.1">
    <property type="nucleotide sequence ID" value="XM_012325006.1"/>
</dbReference>
<name>J4G4D7_9APHY</name>
<protein>
    <submittedName>
        <fullName evidence="1">Uncharacterized protein</fullName>
    </submittedName>
</protein>
<dbReference type="Proteomes" id="UP000006352">
    <property type="component" value="Unassembled WGS sequence"/>
</dbReference>
<evidence type="ECO:0000313" key="1">
    <source>
        <dbReference type="EMBL" id="CCM01113.1"/>
    </source>
</evidence>
<keyword evidence="2" id="KW-1185">Reference proteome</keyword>
<dbReference type="GeneID" id="24096024"/>
<accession>J4G4D7</accession>
<evidence type="ECO:0000313" key="2">
    <source>
        <dbReference type="Proteomes" id="UP000006352"/>
    </source>
</evidence>
<dbReference type="EMBL" id="HE797020">
    <property type="protein sequence ID" value="CCM01113.1"/>
    <property type="molecule type" value="Genomic_DNA"/>
</dbReference>
<proteinExistence type="predicted"/>
<dbReference type="HOGENOM" id="CLU_2386184_0_0_1"/>
<gene>
    <name evidence="1" type="ORF">FIBRA_03161</name>
</gene>
<dbReference type="AlphaFoldDB" id="J4G4D7"/>
<reference evidence="1 2" key="1">
    <citation type="journal article" date="2012" name="Appl. Environ. Microbiol.">
        <title>Short-read sequencing for genomic analysis of the brown rot fungus Fibroporia radiculosa.</title>
        <authorList>
            <person name="Tang J.D."/>
            <person name="Perkins A.D."/>
            <person name="Sonstegard T.S."/>
            <person name="Schroeder S.G."/>
            <person name="Burgess S.C."/>
            <person name="Diehl S.V."/>
        </authorList>
    </citation>
    <scope>NUCLEOTIDE SEQUENCE [LARGE SCALE GENOMIC DNA]</scope>
    <source>
        <strain evidence="1 2">TFFH 294</strain>
    </source>
</reference>
<organism evidence="1 2">
    <name type="scientific">Fibroporia radiculosa</name>
    <dbReference type="NCBI Taxonomy" id="599839"/>
    <lineage>
        <taxon>Eukaryota</taxon>
        <taxon>Fungi</taxon>
        <taxon>Dikarya</taxon>
        <taxon>Basidiomycota</taxon>
        <taxon>Agaricomycotina</taxon>
        <taxon>Agaricomycetes</taxon>
        <taxon>Polyporales</taxon>
        <taxon>Fibroporiaceae</taxon>
        <taxon>Fibroporia</taxon>
    </lineage>
</organism>
<dbReference type="InParanoid" id="J4G4D7"/>
<sequence length="94" mass="10049">MPVLASTVERATVGLAFLSQTRSYAANTLPPEPLISLIVLALYLPEGTLHIRAADGVCIAPALRPEAEGGIGVQSFYRDGRQIARTTRTFRGPV</sequence>